<keyword evidence="8" id="KW-1185">Reference proteome</keyword>
<keyword evidence="2 5" id="KW-0812">Transmembrane</keyword>
<name>A0A5A9X717_9BACT</name>
<evidence type="ECO:0000256" key="4">
    <source>
        <dbReference type="ARBA" id="ARBA00023136"/>
    </source>
</evidence>
<dbReference type="GO" id="GO:0022857">
    <property type="term" value="F:transmembrane transporter activity"/>
    <property type="evidence" value="ECO:0007669"/>
    <property type="project" value="InterPro"/>
</dbReference>
<evidence type="ECO:0000256" key="2">
    <source>
        <dbReference type="ARBA" id="ARBA00022692"/>
    </source>
</evidence>
<dbReference type="PROSITE" id="PS50850">
    <property type="entry name" value="MFS"/>
    <property type="match status" value="1"/>
</dbReference>
<accession>A0A5A9X717</accession>
<feature type="transmembrane region" description="Helical" evidence="5">
    <location>
        <begin position="243"/>
        <end position="262"/>
    </location>
</feature>
<feature type="transmembrane region" description="Helical" evidence="5">
    <location>
        <begin position="274"/>
        <end position="301"/>
    </location>
</feature>
<dbReference type="SUPFAM" id="SSF103473">
    <property type="entry name" value="MFS general substrate transporter"/>
    <property type="match status" value="1"/>
</dbReference>
<dbReference type="EMBL" id="SRSD01000010">
    <property type="protein sequence ID" value="KAA0888857.1"/>
    <property type="molecule type" value="Genomic_DNA"/>
</dbReference>
<evidence type="ECO:0000256" key="5">
    <source>
        <dbReference type="SAM" id="Phobius"/>
    </source>
</evidence>
<feature type="transmembrane region" description="Helical" evidence="5">
    <location>
        <begin position="332"/>
        <end position="354"/>
    </location>
</feature>
<evidence type="ECO:0000313" key="7">
    <source>
        <dbReference type="EMBL" id="KAA0888857.1"/>
    </source>
</evidence>
<dbReference type="RefSeq" id="WP_149309266.1">
    <property type="nucleotide sequence ID" value="NZ_SRSD01000010.1"/>
</dbReference>
<dbReference type="PANTHER" id="PTHR23518:SF2">
    <property type="entry name" value="MAJOR FACILITATOR SUPERFAMILY TRANSPORTER"/>
    <property type="match status" value="1"/>
</dbReference>
<comment type="caution">
    <text evidence="7">The sequence shown here is derived from an EMBL/GenBank/DDBJ whole genome shotgun (WGS) entry which is preliminary data.</text>
</comment>
<feature type="transmembrane region" description="Helical" evidence="5">
    <location>
        <begin position="212"/>
        <end position="231"/>
    </location>
</feature>
<evidence type="ECO:0000256" key="1">
    <source>
        <dbReference type="ARBA" id="ARBA00004370"/>
    </source>
</evidence>
<keyword evidence="3 5" id="KW-1133">Transmembrane helix</keyword>
<comment type="subcellular location">
    <subcellularLocation>
        <location evidence="1">Membrane</location>
    </subcellularLocation>
</comment>
<sequence length="394" mass="41748">MFSGISANVLMLGLVSFLTDVSSEMIYPLLPLFITGVLGAGPAFLGMIEGIAESTAALLKLVSGIACDRIRGRKGLVLAGYTLSSLSRPLIALAATPLAVLVVRFSDRVGKGIRTSPRDALIADSTAAAMRGKAFGFHRSLDHAGAIVGPLLATALMAWFVSDLRTVFWLAAIPGILAVALIVFKVHDVAHPVSTGSISPVKMAPPRRIRGYLLILLLFTLGNSSDVFLLLRAGQLGVTPARIPLLWTFFHVVKMSSAMPFGTLSDRIGRRGMIVAGWAVYTTAYAGFALAASELHIWLLFAWYGLFYGMTEGAEKAYLTDLAKPEERGNAFGWYNCAVGVGALPASLLFGMIWQKVSPQAAFGFGAGLACLAALCLLAWAPPSPAHKTTAPEP</sequence>
<keyword evidence="4 5" id="KW-0472">Membrane</keyword>
<dbReference type="Pfam" id="PF07690">
    <property type="entry name" value="MFS_1"/>
    <property type="match status" value="1"/>
</dbReference>
<dbReference type="GO" id="GO:0016020">
    <property type="term" value="C:membrane"/>
    <property type="evidence" value="ECO:0007669"/>
    <property type="project" value="UniProtKB-SubCell"/>
</dbReference>
<dbReference type="InterPro" id="IPR020846">
    <property type="entry name" value="MFS_dom"/>
</dbReference>
<dbReference type="InterPro" id="IPR011701">
    <property type="entry name" value="MFS"/>
</dbReference>
<reference evidence="7 8" key="1">
    <citation type="submission" date="2019-04" db="EMBL/GenBank/DDBJ databases">
        <title>Geobacter ruber sp. nov., ferric-reducing bacteria isolated from paddy soil.</title>
        <authorList>
            <person name="Xu Z."/>
            <person name="Masuda Y."/>
            <person name="Itoh H."/>
            <person name="Senoo K."/>
        </authorList>
    </citation>
    <scope>NUCLEOTIDE SEQUENCE [LARGE SCALE GENOMIC DNA]</scope>
    <source>
        <strain evidence="7 8">Red88</strain>
    </source>
</reference>
<evidence type="ECO:0000259" key="6">
    <source>
        <dbReference type="PROSITE" id="PS50850"/>
    </source>
</evidence>
<proteinExistence type="predicted"/>
<organism evidence="7 8">
    <name type="scientific">Oryzomonas rubra</name>
    <dbReference type="NCBI Taxonomy" id="2509454"/>
    <lineage>
        <taxon>Bacteria</taxon>
        <taxon>Pseudomonadati</taxon>
        <taxon>Thermodesulfobacteriota</taxon>
        <taxon>Desulfuromonadia</taxon>
        <taxon>Geobacterales</taxon>
        <taxon>Geobacteraceae</taxon>
        <taxon>Oryzomonas</taxon>
    </lineage>
</organism>
<feature type="transmembrane region" description="Helical" evidence="5">
    <location>
        <begin position="140"/>
        <end position="161"/>
    </location>
</feature>
<feature type="transmembrane region" description="Helical" evidence="5">
    <location>
        <begin position="361"/>
        <end position="381"/>
    </location>
</feature>
<feature type="transmembrane region" description="Helical" evidence="5">
    <location>
        <begin position="167"/>
        <end position="184"/>
    </location>
</feature>
<dbReference type="CDD" id="cd17370">
    <property type="entry name" value="MFS_MJ1317_like"/>
    <property type="match status" value="1"/>
</dbReference>
<dbReference type="AlphaFoldDB" id="A0A5A9X717"/>
<dbReference type="Gene3D" id="1.20.1250.20">
    <property type="entry name" value="MFS general substrate transporter like domains"/>
    <property type="match status" value="2"/>
</dbReference>
<dbReference type="Proteomes" id="UP000324298">
    <property type="component" value="Unassembled WGS sequence"/>
</dbReference>
<evidence type="ECO:0000256" key="3">
    <source>
        <dbReference type="ARBA" id="ARBA00022989"/>
    </source>
</evidence>
<dbReference type="InterPro" id="IPR036259">
    <property type="entry name" value="MFS_trans_sf"/>
</dbReference>
<dbReference type="OrthoDB" id="9803985at2"/>
<dbReference type="Pfam" id="PF00083">
    <property type="entry name" value="Sugar_tr"/>
    <property type="match status" value="1"/>
</dbReference>
<dbReference type="InterPro" id="IPR005828">
    <property type="entry name" value="MFS_sugar_transport-like"/>
</dbReference>
<gene>
    <name evidence="7" type="ORF">ET418_15885</name>
</gene>
<feature type="domain" description="Major facilitator superfamily (MFS) profile" evidence="6">
    <location>
        <begin position="8"/>
        <end position="385"/>
    </location>
</feature>
<evidence type="ECO:0000313" key="8">
    <source>
        <dbReference type="Proteomes" id="UP000324298"/>
    </source>
</evidence>
<protein>
    <submittedName>
        <fullName evidence="7">MFS transporter</fullName>
    </submittedName>
</protein>
<dbReference type="PANTHER" id="PTHR23518">
    <property type="entry name" value="C-METHYLTRANSFERASE"/>
    <property type="match status" value="1"/>
</dbReference>